<dbReference type="RefSeq" id="WP_128625619.1">
    <property type="nucleotide sequence ID" value="NZ_RKST01000001.1"/>
</dbReference>
<dbReference type="Gene3D" id="3.40.50.20">
    <property type="match status" value="1"/>
</dbReference>
<evidence type="ECO:0000313" key="4">
    <source>
        <dbReference type="Proteomes" id="UP000281647"/>
    </source>
</evidence>
<dbReference type="InterPro" id="IPR010415">
    <property type="entry name" value="LpxI_C"/>
</dbReference>
<dbReference type="AlphaFoldDB" id="A0A432VB26"/>
<dbReference type="PANTHER" id="PTHR39962">
    <property type="entry name" value="BLL4848 PROTEIN"/>
    <property type="match status" value="1"/>
</dbReference>
<gene>
    <name evidence="3" type="ORF">EET67_00210</name>
</gene>
<feature type="domain" description="LpxI N-terminal" evidence="2">
    <location>
        <begin position="22"/>
        <end position="154"/>
    </location>
</feature>
<dbReference type="PANTHER" id="PTHR39962:SF1">
    <property type="entry name" value="LPXI FAMILY PROTEIN"/>
    <property type="match status" value="1"/>
</dbReference>
<dbReference type="Gene3D" id="3.40.140.80">
    <property type="match status" value="1"/>
</dbReference>
<sequence>MTTPTIRTDAAGLRIKLAAGDRVGIVAGHGRLPVNVAQGLAAAGHSPFIVHIEGETEPHTGLADYDHETLPLEDFGGLVPLLKRHRITHVVLAGGIERRPNWRAVRPRLSLLSLLPRAIAALAKGDDGLLRALVRGLEGYGFKVVGAHEIVPDLLAEEGPMTRTQPRKADWADLEAGLVAARAIGALDIGQGAVAIGGRAIALEGIEGTDQLLARVAGMRGHGRLAGKTRGVLVKCAKPGQEMRADLPAIGPATVEGAHAAGLAGIGVEAGGSLVLDFGRMVERADELGLFVVGLAPGGTE</sequence>
<accession>A0A432VB26</accession>
<proteinExistence type="predicted"/>
<name>A0A432VB26_9HYPH</name>
<keyword evidence="4" id="KW-1185">Reference proteome</keyword>
<dbReference type="Pfam" id="PF17930">
    <property type="entry name" value="LpxI_N"/>
    <property type="match status" value="1"/>
</dbReference>
<comment type="caution">
    <text evidence="3">The sequence shown here is derived from an EMBL/GenBank/DDBJ whole genome shotgun (WGS) entry which is preliminary data.</text>
</comment>
<dbReference type="Proteomes" id="UP000281647">
    <property type="component" value="Unassembled WGS sequence"/>
</dbReference>
<dbReference type="EMBL" id="RKST01000001">
    <property type="protein sequence ID" value="RUM99379.1"/>
    <property type="molecule type" value="Genomic_DNA"/>
</dbReference>
<dbReference type="InterPro" id="IPR043167">
    <property type="entry name" value="LpxI_C_sf"/>
</dbReference>
<protein>
    <submittedName>
        <fullName evidence="3">DUF1009 domain-containing protein</fullName>
    </submittedName>
</protein>
<feature type="domain" description="LpxI C-terminal" evidence="1">
    <location>
        <begin position="158"/>
        <end position="293"/>
    </location>
</feature>
<dbReference type="OrthoDB" id="9789836at2"/>
<evidence type="ECO:0000259" key="1">
    <source>
        <dbReference type="Pfam" id="PF06230"/>
    </source>
</evidence>
<evidence type="ECO:0000259" key="2">
    <source>
        <dbReference type="Pfam" id="PF17930"/>
    </source>
</evidence>
<organism evidence="3 4">
    <name type="scientific">Borborobacter arsenicus</name>
    <dbReference type="NCBI Taxonomy" id="1851146"/>
    <lineage>
        <taxon>Bacteria</taxon>
        <taxon>Pseudomonadati</taxon>
        <taxon>Pseudomonadota</taxon>
        <taxon>Alphaproteobacteria</taxon>
        <taxon>Hyphomicrobiales</taxon>
        <taxon>Phyllobacteriaceae</taxon>
        <taxon>Borborobacter</taxon>
    </lineage>
</organism>
<reference evidence="3 4" key="1">
    <citation type="submission" date="2018-11" db="EMBL/GenBank/DDBJ databases">
        <title>Pseudaminobacter arsenicus sp. nov., an arsenic-resistant bacterium isolated from arsenic-rich aquifers.</title>
        <authorList>
            <person name="Mu Y."/>
        </authorList>
    </citation>
    <scope>NUCLEOTIDE SEQUENCE [LARGE SCALE GENOMIC DNA]</scope>
    <source>
        <strain evidence="3 4">CB3</strain>
    </source>
</reference>
<dbReference type="InterPro" id="IPR053174">
    <property type="entry name" value="LpxI"/>
</dbReference>
<dbReference type="Pfam" id="PF06230">
    <property type="entry name" value="LpxI_C"/>
    <property type="match status" value="1"/>
</dbReference>
<evidence type="ECO:0000313" key="3">
    <source>
        <dbReference type="EMBL" id="RUM99379.1"/>
    </source>
</evidence>
<dbReference type="InterPro" id="IPR041255">
    <property type="entry name" value="LpxI_N"/>
</dbReference>